<dbReference type="GO" id="GO:0005524">
    <property type="term" value="F:ATP binding"/>
    <property type="evidence" value="ECO:0007669"/>
    <property type="project" value="UniProtKB-KW"/>
</dbReference>
<dbReference type="SMART" id="SM00220">
    <property type="entry name" value="S_TKc"/>
    <property type="match status" value="1"/>
</dbReference>
<evidence type="ECO:0000256" key="4">
    <source>
        <dbReference type="ARBA" id="ARBA00022777"/>
    </source>
</evidence>
<evidence type="ECO:0000313" key="9">
    <source>
        <dbReference type="Proteomes" id="UP000601435"/>
    </source>
</evidence>
<keyword evidence="2" id="KW-0808">Transferase</keyword>
<gene>
    <name evidence="8" type="primary">mlkA</name>
    <name evidence="8" type="ORF">SNEC2469_LOCUS31439</name>
</gene>
<keyword evidence="5" id="KW-0067">ATP-binding</keyword>
<feature type="non-terminal residue" evidence="8">
    <location>
        <position position="1"/>
    </location>
</feature>
<reference evidence="8" key="1">
    <citation type="submission" date="2021-02" db="EMBL/GenBank/DDBJ databases">
        <authorList>
            <person name="Dougan E. K."/>
            <person name="Rhodes N."/>
            <person name="Thang M."/>
            <person name="Chan C."/>
        </authorList>
    </citation>
    <scope>NUCLEOTIDE SEQUENCE</scope>
</reference>
<sequence length="550" mass="60647">ENVLQRAASGQTLTARSRTSSRYGDFSGLHKPTEQQPIFLSKAGITWEADGNSSLLIPLLLSDVMFAPVNSNLVFPFSRSPEATHVILIAPRVSGKSAVWLLCTNAGDSDYSLDHLIMNFSRRGAVRWDVRQCHHFSANSCGQGGHGTIFGGVSLLPLYDAHRKLIPLKGDVLNMNKVHNFGRVAVKIWDKLDSGMVRREVDFLQQSAGHPNISALLGIYAEAQKKKSSVVWLLVMEHCTGGDFFDIIKEKYLSIARILDIQAGLASALTHLHRLRIVHRDVKAENVVMHKEHAVLIDFGIAAYLDDQEAMCRPVGSPGYAAPEIIAPTPQLYDELVDVFALGVLSYFMLFRALPFWAGTHEEMLEKTRQCEVEIPELDDDSMRPVVSLVLRMMSKQAADRPSAVACFNELREMAPEVTKSRKASRAFRIAHTALVRYGYMEATGDISLDEFSDNEGADRSEVPSPTNNIDVSPVPTLRTPAAPTQTVASMTSRTSMLSGVGSVLSSARRRMPSLRVPRVGQTVSKVFRNMAHLSEASMSTAAMLCREIQ</sequence>
<dbReference type="Proteomes" id="UP000601435">
    <property type="component" value="Unassembled WGS sequence"/>
</dbReference>
<evidence type="ECO:0000313" key="8">
    <source>
        <dbReference type="EMBL" id="CAE7917069.1"/>
    </source>
</evidence>
<proteinExistence type="predicted"/>
<dbReference type="AlphaFoldDB" id="A0A813BV45"/>
<evidence type="ECO:0000256" key="6">
    <source>
        <dbReference type="SAM" id="MobiDB-lite"/>
    </source>
</evidence>
<dbReference type="EMBL" id="CAJNJA010076186">
    <property type="protein sequence ID" value="CAE7917069.1"/>
    <property type="molecule type" value="Genomic_DNA"/>
</dbReference>
<accession>A0A813BV45</accession>
<feature type="domain" description="Protein kinase" evidence="7">
    <location>
        <begin position="135"/>
        <end position="418"/>
    </location>
</feature>
<dbReference type="Pfam" id="PF00069">
    <property type="entry name" value="Pkinase"/>
    <property type="match status" value="1"/>
</dbReference>
<organism evidence="8 9">
    <name type="scientific">Symbiodinium necroappetens</name>
    <dbReference type="NCBI Taxonomy" id="1628268"/>
    <lineage>
        <taxon>Eukaryota</taxon>
        <taxon>Sar</taxon>
        <taxon>Alveolata</taxon>
        <taxon>Dinophyceae</taxon>
        <taxon>Suessiales</taxon>
        <taxon>Symbiodiniaceae</taxon>
        <taxon>Symbiodinium</taxon>
    </lineage>
</organism>
<dbReference type="InterPro" id="IPR000719">
    <property type="entry name" value="Prot_kinase_dom"/>
</dbReference>
<comment type="caution">
    <text evidence="8">The sequence shown here is derived from an EMBL/GenBank/DDBJ whole genome shotgun (WGS) entry which is preliminary data.</text>
</comment>
<feature type="region of interest" description="Disordered" evidence="6">
    <location>
        <begin position="453"/>
        <end position="484"/>
    </location>
</feature>
<evidence type="ECO:0000256" key="2">
    <source>
        <dbReference type="ARBA" id="ARBA00022679"/>
    </source>
</evidence>
<name>A0A813BV45_9DINO</name>
<evidence type="ECO:0000256" key="5">
    <source>
        <dbReference type="ARBA" id="ARBA00022840"/>
    </source>
</evidence>
<dbReference type="PROSITE" id="PS50011">
    <property type="entry name" value="PROTEIN_KINASE_DOM"/>
    <property type="match status" value="1"/>
</dbReference>
<dbReference type="InterPro" id="IPR050205">
    <property type="entry name" value="CDPK_Ser/Thr_kinases"/>
</dbReference>
<dbReference type="OrthoDB" id="6513151at2759"/>
<evidence type="ECO:0000259" key="7">
    <source>
        <dbReference type="PROSITE" id="PS50011"/>
    </source>
</evidence>
<dbReference type="PANTHER" id="PTHR24349">
    <property type="entry name" value="SERINE/THREONINE-PROTEIN KINASE"/>
    <property type="match status" value="1"/>
</dbReference>
<evidence type="ECO:0000256" key="1">
    <source>
        <dbReference type="ARBA" id="ARBA00022527"/>
    </source>
</evidence>
<keyword evidence="4" id="KW-0418">Kinase</keyword>
<dbReference type="Gene3D" id="1.10.510.10">
    <property type="entry name" value="Transferase(Phosphotransferase) domain 1"/>
    <property type="match status" value="1"/>
</dbReference>
<keyword evidence="9" id="KW-1185">Reference proteome</keyword>
<dbReference type="InterPro" id="IPR008271">
    <property type="entry name" value="Ser/Thr_kinase_AS"/>
</dbReference>
<keyword evidence="1" id="KW-0723">Serine/threonine-protein kinase</keyword>
<keyword evidence="3" id="KW-0547">Nucleotide-binding</keyword>
<dbReference type="InterPro" id="IPR011009">
    <property type="entry name" value="Kinase-like_dom_sf"/>
</dbReference>
<dbReference type="SUPFAM" id="SSF56112">
    <property type="entry name" value="Protein kinase-like (PK-like)"/>
    <property type="match status" value="1"/>
</dbReference>
<dbReference type="Gene3D" id="3.30.200.20">
    <property type="entry name" value="Phosphorylase Kinase, domain 1"/>
    <property type="match status" value="1"/>
</dbReference>
<dbReference type="PROSITE" id="PS00108">
    <property type="entry name" value="PROTEIN_KINASE_ST"/>
    <property type="match status" value="1"/>
</dbReference>
<dbReference type="GO" id="GO:0004674">
    <property type="term" value="F:protein serine/threonine kinase activity"/>
    <property type="evidence" value="ECO:0007669"/>
    <property type="project" value="UniProtKB-KW"/>
</dbReference>
<evidence type="ECO:0000256" key="3">
    <source>
        <dbReference type="ARBA" id="ARBA00022741"/>
    </source>
</evidence>
<protein>
    <submittedName>
        <fullName evidence="8">MlkA protein</fullName>
    </submittedName>
</protein>